<feature type="transmembrane region" description="Helical" evidence="8">
    <location>
        <begin position="352"/>
        <end position="374"/>
    </location>
</feature>
<evidence type="ECO:0000256" key="8">
    <source>
        <dbReference type="SAM" id="Phobius"/>
    </source>
</evidence>
<name>A0ABW5GDK8_9PSEU</name>
<accession>A0ABW5GDK8</accession>
<dbReference type="PANTHER" id="PTHR43289">
    <property type="entry name" value="MITOGEN-ACTIVATED PROTEIN KINASE KINASE KINASE 20-RELATED"/>
    <property type="match status" value="1"/>
</dbReference>
<dbReference type="PROSITE" id="PS00107">
    <property type="entry name" value="PROTEIN_KINASE_ATP"/>
    <property type="match status" value="1"/>
</dbReference>
<dbReference type="InterPro" id="IPR017441">
    <property type="entry name" value="Protein_kinase_ATP_BS"/>
</dbReference>
<keyword evidence="5 10" id="KW-0418">Kinase</keyword>
<comment type="caution">
    <text evidence="10">The sequence shown here is derived from an EMBL/GenBank/DDBJ whole genome shotgun (WGS) entry which is preliminary data.</text>
</comment>
<dbReference type="SMART" id="SM00220">
    <property type="entry name" value="S_TKc"/>
    <property type="match status" value="1"/>
</dbReference>
<feature type="domain" description="Protein kinase" evidence="9">
    <location>
        <begin position="18"/>
        <end position="276"/>
    </location>
</feature>
<keyword evidence="3 10" id="KW-0808">Transferase</keyword>
<evidence type="ECO:0000259" key="9">
    <source>
        <dbReference type="PROSITE" id="PS50011"/>
    </source>
</evidence>
<dbReference type="InterPro" id="IPR000719">
    <property type="entry name" value="Prot_kinase_dom"/>
</dbReference>
<dbReference type="PROSITE" id="PS00108">
    <property type="entry name" value="PROTEIN_KINASE_ST"/>
    <property type="match status" value="1"/>
</dbReference>
<sequence>MTELGQSSAVSRSIAGRYTLREELGRGGMGVVWRGEDAVIGRQVAVKELLPPPGLAEPERAALTERVLAEARAAGTLNHPAVVTIHDVVVEDGVPFIVMELIEAPTLHDLAAAGPLPAQRVAEIGKQVVGALAAAHAAGIVHRDIKPANILVDADGRVKLTDFGIARADGDQRVTATGAVVGSPAYLAPERIQGQAATPATDLWSLGVTLLAASEGGEPFHRENTAATLYAVLNEPAPLHRTHGLLAEVIGGLLAKTPHERLTADRAGALLAHAASPAGATTVVAGPTVTTPAPPPQAWWPGPAPVQRAQPNSTAAILVGVASVVFGVYLLADALLMHQLYLLAELSFSPELLLGRLSIVFGGLAALVGGSLLLARVRAGLGVVTASAGLTLLFVCLLTLSAEEQRDLGYPTQPGLTLDLLALAFAIALVAVVWLPPVRRSLR</sequence>
<dbReference type="Gene3D" id="1.10.510.10">
    <property type="entry name" value="Transferase(Phosphotransferase) domain 1"/>
    <property type="match status" value="1"/>
</dbReference>
<gene>
    <name evidence="10" type="ORF">ACFSYJ_11525</name>
</gene>
<proteinExistence type="predicted"/>
<dbReference type="InterPro" id="IPR008271">
    <property type="entry name" value="Ser/Thr_kinase_AS"/>
</dbReference>
<keyword evidence="8" id="KW-1133">Transmembrane helix</keyword>
<dbReference type="SUPFAM" id="SSF56112">
    <property type="entry name" value="Protein kinase-like (PK-like)"/>
    <property type="match status" value="1"/>
</dbReference>
<keyword evidence="8" id="KW-0472">Membrane</keyword>
<dbReference type="Pfam" id="PF00069">
    <property type="entry name" value="Pkinase"/>
    <property type="match status" value="1"/>
</dbReference>
<dbReference type="GO" id="GO:0004674">
    <property type="term" value="F:protein serine/threonine kinase activity"/>
    <property type="evidence" value="ECO:0007669"/>
    <property type="project" value="UniProtKB-EC"/>
</dbReference>
<dbReference type="PANTHER" id="PTHR43289:SF6">
    <property type="entry name" value="SERINE_THREONINE-PROTEIN KINASE NEKL-3"/>
    <property type="match status" value="1"/>
</dbReference>
<reference evidence="11" key="1">
    <citation type="journal article" date="2019" name="Int. J. Syst. Evol. Microbiol.">
        <title>The Global Catalogue of Microorganisms (GCM) 10K type strain sequencing project: providing services to taxonomists for standard genome sequencing and annotation.</title>
        <authorList>
            <consortium name="The Broad Institute Genomics Platform"/>
            <consortium name="The Broad Institute Genome Sequencing Center for Infectious Disease"/>
            <person name="Wu L."/>
            <person name="Ma J."/>
        </authorList>
    </citation>
    <scope>NUCLEOTIDE SEQUENCE [LARGE SCALE GENOMIC DNA]</scope>
    <source>
        <strain evidence="11">CGMCC 4.7643</strain>
    </source>
</reference>
<keyword evidence="11" id="KW-1185">Reference proteome</keyword>
<evidence type="ECO:0000313" key="10">
    <source>
        <dbReference type="EMBL" id="MFD2459235.1"/>
    </source>
</evidence>
<feature type="binding site" evidence="7">
    <location>
        <position position="47"/>
    </location>
    <ligand>
        <name>ATP</name>
        <dbReference type="ChEBI" id="CHEBI:30616"/>
    </ligand>
</feature>
<evidence type="ECO:0000256" key="3">
    <source>
        <dbReference type="ARBA" id="ARBA00022679"/>
    </source>
</evidence>
<dbReference type="CDD" id="cd14014">
    <property type="entry name" value="STKc_PknB_like"/>
    <property type="match status" value="1"/>
</dbReference>
<protein>
    <recommendedName>
        <fullName evidence="1">non-specific serine/threonine protein kinase</fullName>
        <ecNumber evidence="1">2.7.11.1</ecNumber>
    </recommendedName>
</protein>
<keyword evidence="6 7" id="KW-0067">ATP-binding</keyword>
<evidence type="ECO:0000256" key="1">
    <source>
        <dbReference type="ARBA" id="ARBA00012513"/>
    </source>
</evidence>
<evidence type="ECO:0000256" key="6">
    <source>
        <dbReference type="ARBA" id="ARBA00022840"/>
    </source>
</evidence>
<keyword evidence="8" id="KW-0812">Transmembrane</keyword>
<organism evidence="10 11">
    <name type="scientific">Amycolatopsis samaneae</name>
    <dbReference type="NCBI Taxonomy" id="664691"/>
    <lineage>
        <taxon>Bacteria</taxon>
        <taxon>Bacillati</taxon>
        <taxon>Actinomycetota</taxon>
        <taxon>Actinomycetes</taxon>
        <taxon>Pseudonocardiales</taxon>
        <taxon>Pseudonocardiaceae</taxon>
        <taxon>Amycolatopsis</taxon>
    </lineage>
</organism>
<dbReference type="PROSITE" id="PS50011">
    <property type="entry name" value="PROTEIN_KINASE_DOM"/>
    <property type="match status" value="1"/>
</dbReference>
<feature type="transmembrane region" description="Helical" evidence="8">
    <location>
        <begin position="381"/>
        <end position="400"/>
    </location>
</feature>
<dbReference type="Proteomes" id="UP001597419">
    <property type="component" value="Unassembled WGS sequence"/>
</dbReference>
<feature type="transmembrane region" description="Helical" evidence="8">
    <location>
        <begin position="420"/>
        <end position="438"/>
    </location>
</feature>
<evidence type="ECO:0000256" key="5">
    <source>
        <dbReference type="ARBA" id="ARBA00022777"/>
    </source>
</evidence>
<dbReference type="InterPro" id="IPR011009">
    <property type="entry name" value="Kinase-like_dom_sf"/>
</dbReference>
<feature type="transmembrane region" description="Helical" evidence="8">
    <location>
        <begin position="315"/>
        <end position="332"/>
    </location>
</feature>
<evidence type="ECO:0000313" key="11">
    <source>
        <dbReference type="Proteomes" id="UP001597419"/>
    </source>
</evidence>
<keyword evidence="2" id="KW-0723">Serine/threonine-protein kinase</keyword>
<dbReference type="Gene3D" id="3.30.200.20">
    <property type="entry name" value="Phosphorylase Kinase, domain 1"/>
    <property type="match status" value="1"/>
</dbReference>
<evidence type="ECO:0000256" key="2">
    <source>
        <dbReference type="ARBA" id="ARBA00022527"/>
    </source>
</evidence>
<evidence type="ECO:0000256" key="7">
    <source>
        <dbReference type="PROSITE-ProRule" id="PRU10141"/>
    </source>
</evidence>
<dbReference type="EMBL" id="JBHUKU010000005">
    <property type="protein sequence ID" value="MFD2459235.1"/>
    <property type="molecule type" value="Genomic_DNA"/>
</dbReference>
<evidence type="ECO:0000256" key="4">
    <source>
        <dbReference type="ARBA" id="ARBA00022741"/>
    </source>
</evidence>
<dbReference type="RefSeq" id="WP_345405800.1">
    <property type="nucleotide sequence ID" value="NZ_BAABHG010000019.1"/>
</dbReference>
<dbReference type="EC" id="2.7.11.1" evidence="1"/>
<keyword evidence="4 7" id="KW-0547">Nucleotide-binding</keyword>